<accession>A0A0M6WGZ7</accession>
<proteinExistence type="predicted"/>
<evidence type="ECO:0000313" key="2">
    <source>
        <dbReference type="Proteomes" id="UP000049828"/>
    </source>
</evidence>
<reference evidence="2" key="1">
    <citation type="submission" date="2015-05" db="EMBL/GenBank/DDBJ databases">
        <authorList>
            <consortium name="Pathogen Informatics"/>
        </authorList>
    </citation>
    <scope>NUCLEOTIDE SEQUENCE [LARGE SCALE GENOMIC DNA]</scope>
    <source>
        <strain evidence="2">L1-83</strain>
    </source>
</reference>
<dbReference type="Proteomes" id="UP000049828">
    <property type="component" value="Unassembled WGS sequence"/>
</dbReference>
<protein>
    <submittedName>
        <fullName evidence="1">Uncharacterized protein</fullName>
    </submittedName>
</protein>
<evidence type="ECO:0000313" key="1">
    <source>
        <dbReference type="EMBL" id="CRL35263.1"/>
    </source>
</evidence>
<name>A0A0M6WGZ7_9FIRM</name>
<dbReference type="AlphaFoldDB" id="A0A0M6WGZ7"/>
<gene>
    <name evidence="1" type="ORF">RIL183_16411</name>
</gene>
<dbReference type="EMBL" id="CVRS01000060">
    <property type="protein sequence ID" value="CRL35263.1"/>
    <property type="molecule type" value="Genomic_DNA"/>
</dbReference>
<organism evidence="1 2">
    <name type="scientific">Roseburia inulinivorans</name>
    <dbReference type="NCBI Taxonomy" id="360807"/>
    <lineage>
        <taxon>Bacteria</taxon>
        <taxon>Bacillati</taxon>
        <taxon>Bacillota</taxon>
        <taxon>Clostridia</taxon>
        <taxon>Lachnospirales</taxon>
        <taxon>Lachnospiraceae</taxon>
        <taxon>Roseburia</taxon>
    </lineage>
</organism>
<sequence length="331" mass="37119">MYASDVVVSTVIDRQSLAITKGQTLSFDAPNKISKTTTIKSNTYSYSSVTDSSSSYDVTFGGLVQSGYSTATTAQGTRSYGSSSVYVYINGHKYTYQYGTAYRVDGAVSSIYFESTCTAEYQGGYDYVLKKYGKYIGNEYLKSTNLTITINKVRSAEEQQLIDEVKNGNKLQEKGNELQQEGNALQKEQNDISKGIFDKIADFFASFFSNLMDSIKGLFIPEDGFFSDYFSRLNDFFNEKLGILYLPIDFFVRVLTGVKDAKLGKYSLEFPGLVWDGIVVIPKQSFTIGTMMNNNKTLVNIAHYARLVVDYIMVISVLNLLYNKLKEILEK</sequence>
<keyword evidence="2" id="KW-1185">Reference proteome</keyword>